<dbReference type="AlphaFoldDB" id="A0AAV3QAL9"/>
<dbReference type="Proteomes" id="UP001454036">
    <property type="component" value="Unassembled WGS sequence"/>
</dbReference>
<keyword evidence="3" id="KW-1185">Reference proteome</keyword>
<evidence type="ECO:0000313" key="3">
    <source>
        <dbReference type="Proteomes" id="UP001454036"/>
    </source>
</evidence>
<feature type="coiled-coil region" evidence="1">
    <location>
        <begin position="34"/>
        <end position="61"/>
    </location>
</feature>
<evidence type="ECO:0000313" key="2">
    <source>
        <dbReference type="EMBL" id="GAA0161119.1"/>
    </source>
</evidence>
<organism evidence="2 3">
    <name type="scientific">Lithospermum erythrorhizon</name>
    <name type="common">Purple gromwell</name>
    <name type="synonym">Lithospermum officinale var. erythrorhizon</name>
    <dbReference type="NCBI Taxonomy" id="34254"/>
    <lineage>
        <taxon>Eukaryota</taxon>
        <taxon>Viridiplantae</taxon>
        <taxon>Streptophyta</taxon>
        <taxon>Embryophyta</taxon>
        <taxon>Tracheophyta</taxon>
        <taxon>Spermatophyta</taxon>
        <taxon>Magnoliopsida</taxon>
        <taxon>eudicotyledons</taxon>
        <taxon>Gunneridae</taxon>
        <taxon>Pentapetalae</taxon>
        <taxon>asterids</taxon>
        <taxon>lamiids</taxon>
        <taxon>Boraginales</taxon>
        <taxon>Boraginaceae</taxon>
        <taxon>Boraginoideae</taxon>
        <taxon>Lithospermeae</taxon>
        <taxon>Lithospermum</taxon>
    </lineage>
</organism>
<sequence>MPLSTSKPWTWVRSRSSKVFVSKPPRLVTSPWNLALLDQDLKRAQEERDVANRATRAALQEKEGLRHTYHQNIPLRCRASVLPYLTLS</sequence>
<gene>
    <name evidence="2" type="ORF">LIER_17513</name>
</gene>
<proteinExistence type="predicted"/>
<dbReference type="EMBL" id="BAABME010004083">
    <property type="protein sequence ID" value="GAA0161119.1"/>
    <property type="molecule type" value="Genomic_DNA"/>
</dbReference>
<evidence type="ECO:0000256" key="1">
    <source>
        <dbReference type="SAM" id="Coils"/>
    </source>
</evidence>
<protein>
    <submittedName>
        <fullName evidence="2">Uncharacterized protein</fullName>
    </submittedName>
</protein>
<comment type="caution">
    <text evidence="2">The sequence shown here is derived from an EMBL/GenBank/DDBJ whole genome shotgun (WGS) entry which is preliminary data.</text>
</comment>
<keyword evidence="1" id="KW-0175">Coiled coil</keyword>
<reference evidence="2 3" key="1">
    <citation type="submission" date="2024-01" db="EMBL/GenBank/DDBJ databases">
        <title>The complete chloroplast genome sequence of Lithospermum erythrorhizon: insights into the phylogenetic relationship among Boraginaceae species and the maternal lineages of purple gromwells.</title>
        <authorList>
            <person name="Okada T."/>
            <person name="Watanabe K."/>
        </authorList>
    </citation>
    <scope>NUCLEOTIDE SEQUENCE [LARGE SCALE GENOMIC DNA]</scope>
</reference>
<accession>A0AAV3QAL9</accession>
<name>A0AAV3QAL9_LITER</name>